<evidence type="ECO:0000313" key="1">
    <source>
        <dbReference type="EMBL" id="MFI2324298.1"/>
    </source>
</evidence>
<evidence type="ECO:0000313" key="2">
    <source>
        <dbReference type="Proteomes" id="UP001611450"/>
    </source>
</evidence>
<dbReference type="Proteomes" id="UP001611450">
    <property type="component" value="Unassembled WGS sequence"/>
</dbReference>
<organism evidence="1 2">
    <name type="scientific">Nocardia beijingensis</name>
    <dbReference type="NCBI Taxonomy" id="95162"/>
    <lineage>
        <taxon>Bacteria</taxon>
        <taxon>Bacillati</taxon>
        <taxon>Actinomycetota</taxon>
        <taxon>Actinomycetes</taxon>
        <taxon>Mycobacteriales</taxon>
        <taxon>Nocardiaceae</taxon>
        <taxon>Nocardia</taxon>
    </lineage>
</organism>
<sequence length="59" mass="6677">MRLSLSLRGIRFDFAACLTAALVFVQDHQAHRCADYLTVALADTSTLRRLPNEQLFLEP</sequence>
<name>A0ABW7WMS9_9NOCA</name>
<proteinExistence type="predicted"/>
<dbReference type="RefSeq" id="WP_396946465.1">
    <property type="nucleotide sequence ID" value="NZ_JBIRXV010000007.1"/>
</dbReference>
<gene>
    <name evidence="1" type="ORF">ACH47G_27770</name>
</gene>
<protein>
    <submittedName>
        <fullName evidence="1">Uncharacterized protein</fullName>
    </submittedName>
</protein>
<dbReference type="EMBL" id="JBIRXV010000007">
    <property type="protein sequence ID" value="MFI2324298.1"/>
    <property type="molecule type" value="Genomic_DNA"/>
</dbReference>
<reference evidence="1 2" key="1">
    <citation type="submission" date="2024-10" db="EMBL/GenBank/DDBJ databases">
        <title>The Natural Products Discovery Center: Release of the First 8490 Sequenced Strains for Exploring Actinobacteria Biosynthetic Diversity.</title>
        <authorList>
            <person name="Kalkreuter E."/>
            <person name="Kautsar S.A."/>
            <person name="Yang D."/>
            <person name="Bader C.D."/>
            <person name="Teijaro C.N."/>
            <person name="Fluegel L."/>
            <person name="Davis C.M."/>
            <person name="Simpson J.R."/>
            <person name="Lauterbach L."/>
            <person name="Steele A.D."/>
            <person name="Gui C."/>
            <person name="Meng S."/>
            <person name="Li G."/>
            <person name="Viehrig K."/>
            <person name="Ye F."/>
            <person name="Su P."/>
            <person name="Kiefer A.F."/>
            <person name="Nichols A."/>
            <person name="Cepeda A.J."/>
            <person name="Yan W."/>
            <person name="Fan B."/>
            <person name="Jiang Y."/>
            <person name="Adhikari A."/>
            <person name="Zheng C.-J."/>
            <person name="Schuster L."/>
            <person name="Cowan T.M."/>
            <person name="Smanski M.J."/>
            <person name="Chevrette M.G."/>
            <person name="De Carvalho L.P.S."/>
            <person name="Shen B."/>
        </authorList>
    </citation>
    <scope>NUCLEOTIDE SEQUENCE [LARGE SCALE GENOMIC DNA]</scope>
    <source>
        <strain evidence="1 2">NPDC019626</strain>
    </source>
</reference>
<accession>A0ABW7WMS9</accession>
<comment type="caution">
    <text evidence="1">The sequence shown here is derived from an EMBL/GenBank/DDBJ whole genome shotgun (WGS) entry which is preliminary data.</text>
</comment>
<keyword evidence="2" id="KW-1185">Reference proteome</keyword>